<dbReference type="EMBL" id="MHIX01000024">
    <property type="protein sequence ID" value="OGY59099.1"/>
    <property type="molecule type" value="Genomic_DNA"/>
</dbReference>
<evidence type="ECO:0000313" key="2">
    <source>
        <dbReference type="EMBL" id="OGY59099.1"/>
    </source>
</evidence>
<gene>
    <name evidence="2" type="ORF">A3F24_01895</name>
</gene>
<reference evidence="2 3" key="1">
    <citation type="journal article" date="2016" name="Nat. Commun.">
        <title>Thousands of microbial genomes shed light on interconnected biogeochemical processes in an aquifer system.</title>
        <authorList>
            <person name="Anantharaman K."/>
            <person name="Brown C.T."/>
            <person name="Hug L.A."/>
            <person name="Sharon I."/>
            <person name="Castelle C.J."/>
            <person name="Probst A.J."/>
            <person name="Thomas B.C."/>
            <person name="Singh A."/>
            <person name="Wilkins M.J."/>
            <person name="Karaoz U."/>
            <person name="Brodie E.L."/>
            <person name="Williams K.H."/>
            <person name="Hubbard S.S."/>
            <person name="Banfield J.F."/>
        </authorList>
    </citation>
    <scope>NUCLEOTIDE SEQUENCE [LARGE SCALE GENOMIC DNA]</scope>
</reference>
<dbReference type="STRING" id="1797689.A3F24_01895"/>
<comment type="caution">
    <text evidence="2">The sequence shown here is derived from an EMBL/GenBank/DDBJ whole genome shotgun (WGS) entry which is preliminary data.</text>
</comment>
<keyword evidence="1" id="KW-0472">Membrane</keyword>
<proteinExistence type="predicted"/>
<dbReference type="AlphaFoldDB" id="A0A1G1Z3V9"/>
<keyword evidence="1" id="KW-0812">Transmembrane</keyword>
<dbReference type="InterPro" id="IPR012902">
    <property type="entry name" value="N_methyl_site"/>
</dbReference>
<feature type="transmembrane region" description="Helical" evidence="1">
    <location>
        <begin position="12"/>
        <end position="38"/>
    </location>
</feature>
<dbReference type="Pfam" id="PF07963">
    <property type="entry name" value="N_methyl"/>
    <property type="match status" value="1"/>
</dbReference>
<keyword evidence="1" id="KW-1133">Transmembrane helix</keyword>
<evidence type="ECO:0000256" key="1">
    <source>
        <dbReference type="SAM" id="Phobius"/>
    </source>
</evidence>
<protein>
    <submittedName>
        <fullName evidence="2">Uncharacterized protein</fullName>
    </submittedName>
</protein>
<evidence type="ECO:0000313" key="3">
    <source>
        <dbReference type="Proteomes" id="UP000178515"/>
    </source>
</evidence>
<organism evidence="2 3">
    <name type="scientific">Candidatus Colwellbacteria bacterium RIFCSPHIGHO2_12_FULL_44_17</name>
    <dbReference type="NCBI Taxonomy" id="1797689"/>
    <lineage>
        <taxon>Bacteria</taxon>
        <taxon>Candidatus Colwelliibacteriota</taxon>
    </lineage>
</organism>
<sequence>MKQFYLHNKGQSLIEIIIAITIGGMIIGISSGAIVVTLRVNMESRATRITATLIQELSDNIRAFTKSDWHSLYTTDPKGPTNPYYLQTGSPTFQIMAGVENSITNNLNFQRRFYVENVCRSTDSLKTLENVAPCALITQQEDPSTQKITVAVDWLRDATVLKTTRSIFYVTRTKNYFAKFSDWGGSSDVTGPVTEPNRDYSSAINMTFSSVSCNGGVGASIRGIASDSALISSTLNTQATDGAAFNTIMYLGNAGEGVKFQIATSSSDSGPWNFFGSDGSVVSYYPQNQQANPDYPILLNLNVSQNLQYIRYKVFLAGANSCVDDIILNWSP</sequence>
<name>A0A1G1Z3V9_9BACT</name>
<dbReference type="Proteomes" id="UP000178515">
    <property type="component" value="Unassembled WGS sequence"/>
</dbReference>
<accession>A0A1G1Z3V9</accession>